<keyword evidence="2" id="KW-1185">Reference proteome</keyword>
<sequence length="406" mass="46646">MGYIGNDSSITQAFPNLKTLKIKDYSNEFLIPKSVPSIIELDNWGPQYGMYSIYRPIDFSNLRQWSNVEQINLVIGHLNMVSFIDSIVDHCPMVYKLMLKILREPINSPMLSLFSSLQRISKLKELSITIANEICEWSTIIGFILRNQTIEVLEIAIPLNEHITDDESLKNLNNKTLKKLTLHHFRGKSDIVKSHLKSLVALKEIYFNNPNVLDLIMGLDDRVLIGLKFRQMLNRLEKLSVQLQTLKLVQLDMEFNESTVDIIVFLKAINNISTLKTLCLSMVQLYTLKNKGFCEELSQNRCLESIEINGHGFFDELDYFRLIKTVLARPETIKFKTNGIRMSMPCSFTNIIPNFQKHFSEIGQLIINHSNLKVLILGNGSDINEFSFQPIDIYNKVKSKLLIGVL</sequence>
<dbReference type="AlphaFoldDB" id="A0A152A5W9"/>
<dbReference type="EMBL" id="LODT01000006">
    <property type="protein sequence ID" value="KYR01618.1"/>
    <property type="molecule type" value="Genomic_DNA"/>
</dbReference>
<dbReference type="InterPro" id="IPR032675">
    <property type="entry name" value="LRR_dom_sf"/>
</dbReference>
<evidence type="ECO:0000313" key="2">
    <source>
        <dbReference type="Proteomes" id="UP000076078"/>
    </source>
</evidence>
<dbReference type="InParanoid" id="A0A152A5W9"/>
<name>A0A152A5W9_TIELA</name>
<dbReference type="Proteomes" id="UP000076078">
    <property type="component" value="Unassembled WGS sequence"/>
</dbReference>
<proteinExistence type="predicted"/>
<dbReference type="SUPFAM" id="SSF52047">
    <property type="entry name" value="RNI-like"/>
    <property type="match status" value="1"/>
</dbReference>
<evidence type="ECO:0000313" key="1">
    <source>
        <dbReference type="EMBL" id="KYR01618.1"/>
    </source>
</evidence>
<reference evidence="1 2" key="1">
    <citation type="submission" date="2015-12" db="EMBL/GenBank/DDBJ databases">
        <title>Dictyostelia acquired genes for synthesis and detection of signals that induce cell-type specialization by lateral gene transfer from prokaryotes.</title>
        <authorList>
            <person name="Gloeckner G."/>
            <person name="Schaap P."/>
        </authorList>
    </citation>
    <scope>NUCLEOTIDE SEQUENCE [LARGE SCALE GENOMIC DNA]</scope>
    <source>
        <strain evidence="1 2">TK</strain>
    </source>
</reference>
<comment type="caution">
    <text evidence="1">The sequence shown here is derived from an EMBL/GenBank/DDBJ whole genome shotgun (WGS) entry which is preliminary data.</text>
</comment>
<dbReference type="Gene3D" id="3.80.10.10">
    <property type="entry name" value="Ribonuclease Inhibitor"/>
    <property type="match status" value="1"/>
</dbReference>
<gene>
    <name evidence="1" type="ORF">DLAC_01618</name>
</gene>
<accession>A0A152A5W9</accession>
<protein>
    <submittedName>
        <fullName evidence="1">Uncharacterized protein</fullName>
    </submittedName>
</protein>
<organism evidence="1 2">
    <name type="scientific">Tieghemostelium lacteum</name>
    <name type="common">Slime mold</name>
    <name type="synonym">Dictyostelium lacteum</name>
    <dbReference type="NCBI Taxonomy" id="361077"/>
    <lineage>
        <taxon>Eukaryota</taxon>
        <taxon>Amoebozoa</taxon>
        <taxon>Evosea</taxon>
        <taxon>Eumycetozoa</taxon>
        <taxon>Dictyostelia</taxon>
        <taxon>Dictyosteliales</taxon>
        <taxon>Raperosteliaceae</taxon>
        <taxon>Tieghemostelium</taxon>
    </lineage>
</organism>